<dbReference type="GO" id="GO:0005783">
    <property type="term" value="C:endoplasmic reticulum"/>
    <property type="evidence" value="ECO:0007669"/>
    <property type="project" value="TreeGrafter"/>
</dbReference>
<accession>A0AAN7GPV0</accession>
<evidence type="ECO:0000313" key="9">
    <source>
        <dbReference type="Proteomes" id="UP001345219"/>
    </source>
</evidence>
<dbReference type="SMART" id="SM00724">
    <property type="entry name" value="TLC"/>
    <property type="match status" value="1"/>
</dbReference>
<keyword evidence="3 6" id="KW-1133">Transmembrane helix</keyword>
<sequence length="275" mass="31104">MLGAEGASRAIESYQSQAEQLMKDYLLADTFVPYSSILVGIFACKLVYELTQLLSAFYFKSYSSLSIIKRIEWNNRAISTVHAVFITGISLYLVFKSDLYNDNALSGYITYRSSFLSTSALGTSIGYFIADLVMIVWFYPSLGGLEYVIHHLLSASSIAYAMITGEGQLYTFMILISEATTPGVNLRWYLDIAGLKRSRAYLVNGVVIFLAWLVARILLFIYAFYHIYLHFDQVMLMHDFGKLLVFGVPLVLLAMNLVWFGKILKGLRKTLAKRQ</sequence>
<name>A0AAN7GPV0_9MYRT</name>
<reference evidence="8 9" key="1">
    <citation type="journal article" date="2023" name="Hortic Res">
        <title>Pangenome of water caltrop reveals structural variations and asymmetric subgenome divergence after allopolyploidization.</title>
        <authorList>
            <person name="Zhang X."/>
            <person name="Chen Y."/>
            <person name="Wang L."/>
            <person name="Yuan Y."/>
            <person name="Fang M."/>
            <person name="Shi L."/>
            <person name="Lu R."/>
            <person name="Comes H.P."/>
            <person name="Ma Y."/>
            <person name="Chen Y."/>
            <person name="Huang G."/>
            <person name="Zhou Y."/>
            <person name="Zheng Z."/>
            <person name="Qiu Y."/>
        </authorList>
    </citation>
    <scope>NUCLEOTIDE SEQUENCE [LARGE SCALE GENOMIC DNA]</scope>
    <source>
        <tissue evidence="8">Roots</tissue>
    </source>
</reference>
<feature type="transmembrane region" description="Helical" evidence="6">
    <location>
        <begin position="115"/>
        <end position="138"/>
    </location>
</feature>
<dbReference type="GO" id="GO:0055088">
    <property type="term" value="P:lipid homeostasis"/>
    <property type="evidence" value="ECO:0007669"/>
    <property type="project" value="TreeGrafter"/>
</dbReference>
<feature type="domain" description="TLC" evidence="7">
    <location>
        <begin position="68"/>
        <end position="272"/>
    </location>
</feature>
<dbReference type="Pfam" id="PF03798">
    <property type="entry name" value="TRAM_LAG1_CLN8"/>
    <property type="match status" value="1"/>
</dbReference>
<feature type="transmembrane region" description="Helical" evidence="6">
    <location>
        <begin position="169"/>
        <end position="190"/>
    </location>
</feature>
<dbReference type="AlphaFoldDB" id="A0AAN7GPV0"/>
<evidence type="ECO:0000256" key="2">
    <source>
        <dbReference type="ARBA" id="ARBA00022692"/>
    </source>
</evidence>
<feature type="transmembrane region" description="Helical" evidence="6">
    <location>
        <begin position="31"/>
        <end position="57"/>
    </location>
</feature>
<keyword evidence="2 5" id="KW-0812">Transmembrane</keyword>
<comment type="subcellular location">
    <subcellularLocation>
        <location evidence="1">Membrane</location>
        <topology evidence="1">Multi-pass membrane protein</topology>
    </subcellularLocation>
</comment>
<dbReference type="Proteomes" id="UP001345219">
    <property type="component" value="Chromosome 9"/>
</dbReference>
<dbReference type="InterPro" id="IPR050846">
    <property type="entry name" value="TLCD"/>
</dbReference>
<dbReference type="GO" id="GO:0016020">
    <property type="term" value="C:membrane"/>
    <property type="evidence" value="ECO:0007669"/>
    <property type="project" value="UniProtKB-SubCell"/>
</dbReference>
<dbReference type="InterPro" id="IPR006634">
    <property type="entry name" value="TLC-dom"/>
</dbReference>
<protein>
    <recommendedName>
        <fullName evidence="7">TLC domain-containing protein</fullName>
    </recommendedName>
</protein>
<dbReference type="EMBL" id="JAXIOK010000022">
    <property type="protein sequence ID" value="KAK4743657.1"/>
    <property type="molecule type" value="Genomic_DNA"/>
</dbReference>
<dbReference type="PANTHER" id="PTHR13439:SF71">
    <property type="entry name" value="EXPRESSED PROTEIN"/>
    <property type="match status" value="1"/>
</dbReference>
<organism evidence="8 9">
    <name type="scientific">Trapa incisa</name>
    <dbReference type="NCBI Taxonomy" id="236973"/>
    <lineage>
        <taxon>Eukaryota</taxon>
        <taxon>Viridiplantae</taxon>
        <taxon>Streptophyta</taxon>
        <taxon>Embryophyta</taxon>
        <taxon>Tracheophyta</taxon>
        <taxon>Spermatophyta</taxon>
        <taxon>Magnoliopsida</taxon>
        <taxon>eudicotyledons</taxon>
        <taxon>Gunneridae</taxon>
        <taxon>Pentapetalae</taxon>
        <taxon>rosids</taxon>
        <taxon>malvids</taxon>
        <taxon>Myrtales</taxon>
        <taxon>Lythraceae</taxon>
        <taxon>Trapa</taxon>
    </lineage>
</organism>
<keyword evidence="9" id="KW-1185">Reference proteome</keyword>
<feature type="transmembrane region" description="Helical" evidence="6">
    <location>
        <begin position="77"/>
        <end position="95"/>
    </location>
</feature>
<feature type="transmembrane region" description="Helical" evidence="6">
    <location>
        <begin position="244"/>
        <end position="264"/>
    </location>
</feature>
<evidence type="ECO:0000256" key="4">
    <source>
        <dbReference type="ARBA" id="ARBA00023136"/>
    </source>
</evidence>
<evidence type="ECO:0000256" key="6">
    <source>
        <dbReference type="SAM" id="Phobius"/>
    </source>
</evidence>
<evidence type="ECO:0000256" key="3">
    <source>
        <dbReference type="ARBA" id="ARBA00022989"/>
    </source>
</evidence>
<proteinExistence type="predicted"/>
<evidence type="ECO:0000313" key="8">
    <source>
        <dbReference type="EMBL" id="KAK4743657.1"/>
    </source>
</evidence>
<evidence type="ECO:0000256" key="5">
    <source>
        <dbReference type="PROSITE-ProRule" id="PRU00205"/>
    </source>
</evidence>
<evidence type="ECO:0000256" key="1">
    <source>
        <dbReference type="ARBA" id="ARBA00004141"/>
    </source>
</evidence>
<feature type="transmembrane region" description="Helical" evidence="6">
    <location>
        <begin position="202"/>
        <end position="224"/>
    </location>
</feature>
<comment type="caution">
    <text evidence="8">The sequence shown here is derived from an EMBL/GenBank/DDBJ whole genome shotgun (WGS) entry which is preliminary data.</text>
</comment>
<gene>
    <name evidence="8" type="ORF">SAY87_009969</name>
</gene>
<dbReference type="PROSITE" id="PS50922">
    <property type="entry name" value="TLC"/>
    <property type="match status" value="1"/>
</dbReference>
<keyword evidence="4 5" id="KW-0472">Membrane</keyword>
<evidence type="ECO:0000259" key="7">
    <source>
        <dbReference type="PROSITE" id="PS50922"/>
    </source>
</evidence>
<dbReference type="PANTHER" id="PTHR13439">
    <property type="entry name" value="CT120 PROTEIN"/>
    <property type="match status" value="1"/>
</dbReference>